<dbReference type="InterPro" id="IPR036388">
    <property type="entry name" value="WH-like_DNA-bd_sf"/>
</dbReference>
<accession>A0A8J4XMN6</accession>
<dbReference type="InterPro" id="IPR009057">
    <property type="entry name" value="Homeodomain-like_sf"/>
</dbReference>
<evidence type="ECO:0000313" key="4">
    <source>
        <dbReference type="Proteomes" id="UP000770661"/>
    </source>
</evidence>
<dbReference type="AlphaFoldDB" id="A0A8J4XMN6"/>
<dbReference type="Proteomes" id="UP000770661">
    <property type="component" value="Unassembled WGS sequence"/>
</dbReference>
<comment type="subcellular location">
    <subcellularLocation>
        <location evidence="1">Nucleus</location>
    </subcellularLocation>
</comment>
<sequence>MGTRTNTRTLCQPLTKHSSRGDFVPRSVPLVLPLDLYRRSLGALCVVDMDKNKDFSAETNAQIIALKKSGKQTKAISEQIGVCPRSVRRWVAKFDQEGGHTTPTHKKRPGKPKKTDSRSHTIVKHELESNPRVTARKLKESNPDIFGECSMR</sequence>
<organism evidence="3 4">
    <name type="scientific">Chionoecetes opilio</name>
    <name type="common">Atlantic snow crab</name>
    <name type="synonym">Cancer opilio</name>
    <dbReference type="NCBI Taxonomy" id="41210"/>
    <lineage>
        <taxon>Eukaryota</taxon>
        <taxon>Metazoa</taxon>
        <taxon>Ecdysozoa</taxon>
        <taxon>Arthropoda</taxon>
        <taxon>Crustacea</taxon>
        <taxon>Multicrustacea</taxon>
        <taxon>Malacostraca</taxon>
        <taxon>Eumalacostraca</taxon>
        <taxon>Eucarida</taxon>
        <taxon>Decapoda</taxon>
        <taxon>Pleocyemata</taxon>
        <taxon>Brachyura</taxon>
        <taxon>Eubrachyura</taxon>
        <taxon>Majoidea</taxon>
        <taxon>Majidae</taxon>
        <taxon>Chionoecetes</taxon>
    </lineage>
</organism>
<keyword evidence="4" id="KW-1185">Reference proteome</keyword>
<evidence type="ECO:0000313" key="3">
    <source>
        <dbReference type="EMBL" id="KAG0710532.1"/>
    </source>
</evidence>
<dbReference type="EMBL" id="JACEEZ010024124">
    <property type="protein sequence ID" value="KAG0710532.1"/>
    <property type="molecule type" value="Genomic_DNA"/>
</dbReference>
<dbReference type="GO" id="GO:0005634">
    <property type="term" value="C:nucleus"/>
    <property type="evidence" value="ECO:0007669"/>
    <property type="project" value="UniProtKB-SubCell"/>
</dbReference>
<feature type="compositionally biased region" description="Basic and acidic residues" evidence="2">
    <location>
        <begin position="113"/>
        <end position="129"/>
    </location>
</feature>
<gene>
    <name evidence="3" type="ORF">GWK47_022622</name>
</gene>
<proteinExistence type="predicted"/>
<dbReference type="SUPFAM" id="SSF46689">
    <property type="entry name" value="Homeodomain-like"/>
    <property type="match status" value="1"/>
</dbReference>
<feature type="region of interest" description="Disordered" evidence="2">
    <location>
        <begin position="94"/>
        <end position="130"/>
    </location>
</feature>
<evidence type="ECO:0000256" key="1">
    <source>
        <dbReference type="ARBA" id="ARBA00004123"/>
    </source>
</evidence>
<dbReference type="Gene3D" id="1.10.10.10">
    <property type="entry name" value="Winged helix-like DNA-binding domain superfamily/Winged helix DNA-binding domain"/>
    <property type="match status" value="1"/>
</dbReference>
<name>A0A8J4XMN6_CHIOP</name>
<protein>
    <submittedName>
        <fullName evidence="3">Uncharacterized protein</fullName>
    </submittedName>
</protein>
<dbReference type="OrthoDB" id="6379886at2759"/>
<dbReference type="Pfam" id="PF13551">
    <property type="entry name" value="HTH_29"/>
    <property type="match status" value="1"/>
</dbReference>
<evidence type="ECO:0000256" key="2">
    <source>
        <dbReference type="SAM" id="MobiDB-lite"/>
    </source>
</evidence>
<reference evidence="3" key="1">
    <citation type="submission" date="2020-07" db="EMBL/GenBank/DDBJ databases">
        <title>The High-quality genome of the commercially important snow crab, Chionoecetes opilio.</title>
        <authorList>
            <person name="Jeong J.-H."/>
            <person name="Ryu S."/>
        </authorList>
    </citation>
    <scope>NUCLEOTIDE SEQUENCE</scope>
    <source>
        <strain evidence="3">MADBK_172401_WGS</strain>
        <tissue evidence="3">Digestive gland</tissue>
    </source>
</reference>
<feature type="compositionally biased region" description="Basic residues" evidence="2">
    <location>
        <begin position="103"/>
        <end position="112"/>
    </location>
</feature>
<comment type="caution">
    <text evidence="3">The sequence shown here is derived from an EMBL/GenBank/DDBJ whole genome shotgun (WGS) entry which is preliminary data.</text>
</comment>